<keyword evidence="1" id="KW-0812">Transmembrane</keyword>
<evidence type="ECO:0000313" key="2">
    <source>
        <dbReference type="EMBL" id="CAB3773258.1"/>
    </source>
</evidence>
<sequence length="53" mass="5694">MKDDRSPRAGLPDVKHVRSARYDGGAGLVSIVVPLLVATLIGVVVYIAFAWRS</sequence>
<dbReference type="AlphaFoldDB" id="A0A6J5F3E0"/>
<dbReference type="EMBL" id="CADIKH010000071">
    <property type="protein sequence ID" value="CAB3773258.1"/>
    <property type="molecule type" value="Genomic_DNA"/>
</dbReference>
<evidence type="ECO:0000313" key="3">
    <source>
        <dbReference type="Proteomes" id="UP000494363"/>
    </source>
</evidence>
<name>A0A6J5F3E0_9BURK</name>
<proteinExistence type="predicted"/>
<dbReference type="Proteomes" id="UP000494363">
    <property type="component" value="Unassembled WGS sequence"/>
</dbReference>
<organism evidence="2 3">
    <name type="scientific">Paraburkholderia humisilvae</name>
    <dbReference type="NCBI Taxonomy" id="627669"/>
    <lineage>
        <taxon>Bacteria</taxon>
        <taxon>Pseudomonadati</taxon>
        <taxon>Pseudomonadota</taxon>
        <taxon>Betaproteobacteria</taxon>
        <taxon>Burkholderiales</taxon>
        <taxon>Burkholderiaceae</taxon>
        <taxon>Paraburkholderia</taxon>
    </lineage>
</organism>
<keyword evidence="3" id="KW-1185">Reference proteome</keyword>
<reference evidence="2 3" key="1">
    <citation type="submission" date="2020-04" db="EMBL/GenBank/DDBJ databases">
        <authorList>
            <person name="De Canck E."/>
        </authorList>
    </citation>
    <scope>NUCLEOTIDE SEQUENCE [LARGE SCALE GENOMIC DNA]</scope>
    <source>
        <strain evidence="2 3">LMG 29542</strain>
    </source>
</reference>
<feature type="transmembrane region" description="Helical" evidence="1">
    <location>
        <begin position="28"/>
        <end position="51"/>
    </location>
</feature>
<accession>A0A6J5F3E0</accession>
<evidence type="ECO:0000256" key="1">
    <source>
        <dbReference type="SAM" id="Phobius"/>
    </source>
</evidence>
<gene>
    <name evidence="2" type="ORF">LMG29542_07165</name>
</gene>
<protein>
    <submittedName>
        <fullName evidence="2">Uncharacterized protein</fullName>
    </submittedName>
</protein>
<keyword evidence="1" id="KW-0472">Membrane</keyword>
<keyword evidence="1" id="KW-1133">Transmembrane helix</keyword>